<evidence type="ECO:0000256" key="1">
    <source>
        <dbReference type="ARBA" id="ARBA00022741"/>
    </source>
</evidence>
<dbReference type="GO" id="GO:0005524">
    <property type="term" value="F:ATP binding"/>
    <property type="evidence" value="ECO:0007669"/>
    <property type="project" value="UniProtKB-KW"/>
</dbReference>
<dbReference type="Pfam" id="PF06414">
    <property type="entry name" value="Zeta_toxin"/>
    <property type="match status" value="1"/>
</dbReference>
<dbReference type="SUPFAM" id="SSF56219">
    <property type="entry name" value="DNase I-like"/>
    <property type="match status" value="1"/>
</dbReference>
<keyword evidence="1" id="KW-0547">Nucleotide-binding</keyword>
<dbReference type="InterPro" id="IPR027417">
    <property type="entry name" value="P-loop_NTPase"/>
</dbReference>
<evidence type="ECO:0000313" key="4">
    <source>
        <dbReference type="EMBL" id="CAE7455419.1"/>
    </source>
</evidence>
<evidence type="ECO:0000313" key="5">
    <source>
        <dbReference type="Proteomes" id="UP000601435"/>
    </source>
</evidence>
<dbReference type="Proteomes" id="UP000601435">
    <property type="component" value="Unassembled WGS sequence"/>
</dbReference>
<dbReference type="GO" id="GO:0000175">
    <property type="term" value="F:3'-5'-RNA exonuclease activity"/>
    <property type="evidence" value="ECO:0007669"/>
    <property type="project" value="TreeGrafter"/>
</dbReference>
<organism evidence="4 5">
    <name type="scientific">Symbiodinium necroappetens</name>
    <dbReference type="NCBI Taxonomy" id="1628268"/>
    <lineage>
        <taxon>Eukaryota</taxon>
        <taxon>Sar</taxon>
        <taxon>Alveolata</taxon>
        <taxon>Dinophyceae</taxon>
        <taxon>Suessiales</taxon>
        <taxon>Symbiodiniaceae</taxon>
        <taxon>Symbiodinium</taxon>
    </lineage>
</organism>
<dbReference type="PANTHER" id="PTHR12121">
    <property type="entry name" value="CARBON CATABOLITE REPRESSOR PROTEIN 4"/>
    <property type="match status" value="1"/>
</dbReference>
<dbReference type="EMBL" id="CAJNJA010020119">
    <property type="protein sequence ID" value="CAE7455419.1"/>
    <property type="molecule type" value="Genomic_DNA"/>
</dbReference>
<dbReference type="OrthoDB" id="430679at2759"/>
<reference evidence="4" key="1">
    <citation type="submission" date="2021-02" db="EMBL/GenBank/DDBJ databases">
        <authorList>
            <person name="Dougan E. K."/>
            <person name="Rhodes N."/>
            <person name="Thang M."/>
            <person name="Chan C."/>
        </authorList>
    </citation>
    <scope>NUCLEOTIDE SEQUENCE</scope>
</reference>
<dbReference type="SUPFAM" id="SSF52540">
    <property type="entry name" value="P-loop containing nucleoside triphosphate hydrolases"/>
    <property type="match status" value="1"/>
</dbReference>
<gene>
    <name evidence="4" type="ORF">SNEC2469_LOCUS12658</name>
</gene>
<keyword evidence="2" id="KW-0067">ATP-binding</keyword>
<dbReference type="InterPro" id="IPR050410">
    <property type="entry name" value="CCR4/nocturin_mRNA_transcr"/>
</dbReference>
<dbReference type="InterPro" id="IPR010488">
    <property type="entry name" value="Zeta_toxin_domain"/>
</dbReference>
<evidence type="ECO:0000256" key="2">
    <source>
        <dbReference type="ARBA" id="ARBA00022840"/>
    </source>
</evidence>
<protein>
    <recommendedName>
        <fullName evidence="3">Zeta toxin domain-containing protein</fullName>
    </recommendedName>
</protein>
<dbReference type="AlphaFoldDB" id="A0A812RWR4"/>
<accession>A0A812RWR4</accession>
<dbReference type="Gene3D" id="3.60.10.10">
    <property type="entry name" value="Endonuclease/exonuclease/phosphatase"/>
    <property type="match status" value="1"/>
</dbReference>
<name>A0A812RWR4_9DINO</name>
<comment type="caution">
    <text evidence="4">The sequence shown here is derived from an EMBL/GenBank/DDBJ whole genome shotgun (WGS) entry which is preliminary data.</text>
</comment>
<proteinExistence type="predicted"/>
<keyword evidence="5" id="KW-1185">Reference proteome</keyword>
<feature type="domain" description="Zeta toxin" evidence="3">
    <location>
        <begin position="568"/>
        <end position="746"/>
    </location>
</feature>
<evidence type="ECO:0000259" key="3">
    <source>
        <dbReference type="Pfam" id="PF06414"/>
    </source>
</evidence>
<sequence length="1015" mass="116238">MHRLKVEKKEFHEHMASAGYEGAQLLCPGQERAGIGIFWKKEFSTPALRRQIADGVLESELWKASLAELADDQYASTYGPAGTRVEVKECRDGMMQVTILHSDKDASIPQHHLKEINQKELQDKLIGNLDLQERGEDGELMKTMDRRSLGFARLEIRGQPVLFCTTHLMTASRDLHGRVRTDELCTINSLMSDLVNPHEAVIFCGDFNINSRMQAHDFIWKKKFLKGEKDVKKDRFVKVLQDFDSISQQKYKIRSKTIGEVQEIDANGDALIKFECNTDDPARLEWVSQKDFKHMRSLDHTGYEKDREERRFVWERSDGRELKMRDAYDDVYGSNDASSTITGMREETIDYVFFDEEMLCLKRKSALKCPGVMPNDQEPSDHIPLVVTFDLPDVEVQLKEGLRRLEHHLFNLLKEGKAGEKLAIDVLLPLMQEAVEAARKQSLRTWLLTGSGDRPEEEPGEPSPRRATLMRAHSLNRFKVPKRPDKRGQGALFRQPSIVVGKDFEVPKSFDWQKSTKENYVHEIQGQVSDESYNSKYRSFRKLCDAEYHGLYNLDRQIWQDAQIDDLLDRVKEEKSPWLLYTCGPMGVGKSFTLQWLNKEGYLNMQENMVKIDPDEIKGRMPEYQEYDKKMAATHCHRESAYMMEIAQAAAMQKNFNVWVDGSLKDAEWYAQQFERIRSKYHNYHIAIFYIGADEQTILHRVKERADGPDGRHVPPELVRASMASMDKTLNVLTPYCDFVARIKNNGPSPVLQAVDSIDHSGIWEGLRARMDTTQSMRSSVDFPQSLRPLSLTGVSSESLEFFRFDADKRNMLFDWKRSTVKMDPSELRCSPLRKVRLPATNKGEDDSATRKALGIDGYAQECCWIYPLKLGSDAGAELVETFGHLKQDQNPVAFVLQNGGFCYLNEESKIVALIAIVPVGRAKMQFKRRELKGRSPADKTGEAIQADDIGYWHEVTLEFLKKRGAEEFAYLAPYEVSAKTGVEVGGEYGSFAYKFKQKDKQEVVVFDFIGAGTL</sequence>
<dbReference type="Gene3D" id="3.40.50.300">
    <property type="entry name" value="P-loop containing nucleotide triphosphate hydrolases"/>
    <property type="match status" value="1"/>
</dbReference>
<dbReference type="PANTHER" id="PTHR12121:SF36">
    <property type="entry name" value="ENDONUCLEASE_EXONUCLEASE_PHOSPHATASE DOMAIN-CONTAINING PROTEIN"/>
    <property type="match status" value="1"/>
</dbReference>
<dbReference type="InterPro" id="IPR036691">
    <property type="entry name" value="Endo/exonu/phosph_ase_sf"/>
</dbReference>
<dbReference type="GO" id="GO:0016301">
    <property type="term" value="F:kinase activity"/>
    <property type="evidence" value="ECO:0007669"/>
    <property type="project" value="InterPro"/>
</dbReference>